<keyword evidence="11 12" id="KW-0407">Ion channel</keyword>
<name>A0A7M7GGY1_STRPU</name>
<evidence type="ECO:0000256" key="5">
    <source>
        <dbReference type="ARBA" id="ARBA00022692"/>
    </source>
</evidence>
<accession>A0A7M7GGY1</accession>
<dbReference type="KEGG" id="spu:100891584"/>
<evidence type="ECO:0000256" key="11">
    <source>
        <dbReference type="ARBA" id="ARBA00023303"/>
    </source>
</evidence>
<keyword evidence="6" id="KW-0631">Potassium channel</keyword>
<evidence type="ECO:0000256" key="7">
    <source>
        <dbReference type="ARBA" id="ARBA00022958"/>
    </source>
</evidence>
<dbReference type="GO" id="GO:0015271">
    <property type="term" value="F:outward rectifier potassium channel activity"/>
    <property type="evidence" value="ECO:0000318"/>
    <property type="project" value="GO_Central"/>
</dbReference>
<dbReference type="InterPro" id="IPR003280">
    <property type="entry name" value="2pore_dom_K_chnl"/>
</dbReference>
<dbReference type="PANTHER" id="PTHR11003:SF330">
    <property type="entry name" value="POTASSIUM CHANNEL DOMAIN-CONTAINING PROTEIN"/>
    <property type="match status" value="1"/>
</dbReference>
<comment type="similarity">
    <text evidence="2 12">Belongs to the two pore domain potassium channel (TC 1.A.1.8) family.</text>
</comment>
<proteinExistence type="inferred from homology"/>
<keyword evidence="8 14" id="KW-1133">Transmembrane helix</keyword>
<reference evidence="16" key="2">
    <citation type="submission" date="2021-01" db="UniProtKB">
        <authorList>
            <consortium name="EnsemblMetazoa"/>
        </authorList>
    </citation>
    <scope>IDENTIFICATION</scope>
</reference>
<evidence type="ECO:0000256" key="12">
    <source>
        <dbReference type="RuleBase" id="RU003857"/>
    </source>
</evidence>
<evidence type="ECO:0000256" key="1">
    <source>
        <dbReference type="ARBA" id="ARBA00004141"/>
    </source>
</evidence>
<feature type="domain" description="Potassium channel" evidence="15">
    <location>
        <begin position="119"/>
        <end position="176"/>
    </location>
</feature>
<evidence type="ECO:0000256" key="3">
    <source>
        <dbReference type="ARBA" id="ARBA00022448"/>
    </source>
</evidence>
<dbReference type="Gene3D" id="1.10.287.70">
    <property type="match status" value="1"/>
</dbReference>
<keyword evidence="10 14" id="KW-0472">Membrane</keyword>
<feature type="region of interest" description="Disordered" evidence="13">
    <location>
        <begin position="327"/>
        <end position="355"/>
    </location>
</feature>
<evidence type="ECO:0000313" key="17">
    <source>
        <dbReference type="Proteomes" id="UP000007110"/>
    </source>
</evidence>
<dbReference type="InterPro" id="IPR003092">
    <property type="entry name" value="2pore_dom_K_chnl_TASK"/>
</dbReference>
<evidence type="ECO:0000256" key="4">
    <source>
        <dbReference type="ARBA" id="ARBA00022538"/>
    </source>
</evidence>
<protein>
    <recommendedName>
        <fullName evidence="15">Potassium channel domain-containing protein</fullName>
    </recommendedName>
</protein>
<dbReference type="EnsemblMetazoa" id="XM_003726281">
    <property type="protein sequence ID" value="XP_003726329"/>
    <property type="gene ID" value="LOC100891584"/>
</dbReference>
<dbReference type="GO" id="GO:0005886">
    <property type="term" value="C:plasma membrane"/>
    <property type="evidence" value="ECO:0000318"/>
    <property type="project" value="GO_Central"/>
</dbReference>
<dbReference type="OMA" id="ANENDCV"/>
<evidence type="ECO:0000256" key="9">
    <source>
        <dbReference type="ARBA" id="ARBA00023065"/>
    </source>
</evidence>
<feature type="compositionally biased region" description="Basic and acidic residues" evidence="13">
    <location>
        <begin position="327"/>
        <end position="349"/>
    </location>
</feature>
<evidence type="ECO:0000256" key="6">
    <source>
        <dbReference type="ARBA" id="ARBA00022826"/>
    </source>
</evidence>
<dbReference type="RefSeq" id="XP_003726329.1">
    <property type="nucleotide sequence ID" value="XM_003726281.3"/>
</dbReference>
<dbReference type="InterPro" id="IPR013099">
    <property type="entry name" value="K_chnl_dom"/>
</dbReference>
<evidence type="ECO:0000313" key="16">
    <source>
        <dbReference type="EnsemblMetazoa" id="XP_003726329"/>
    </source>
</evidence>
<evidence type="ECO:0000256" key="8">
    <source>
        <dbReference type="ARBA" id="ARBA00022989"/>
    </source>
</evidence>
<dbReference type="GO" id="GO:0071805">
    <property type="term" value="P:potassium ion transmembrane transport"/>
    <property type="evidence" value="ECO:0000318"/>
    <property type="project" value="GO_Central"/>
</dbReference>
<evidence type="ECO:0000256" key="13">
    <source>
        <dbReference type="SAM" id="MobiDB-lite"/>
    </source>
</evidence>
<evidence type="ECO:0000256" key="2">
    <source>
        <dbReference type="ARBA" id="ARBA00006666"/>
    </source>
</evidence>
<feature type="transmembrane region" description="Helical" evidence="14">
    <location>
        <begin position="154"/>
        <end position="178"/>
    </location>
</feature>
<feature type="region of interest" description="Disordered" evidence="13">
    <location>
        <begin position="375"/>
        <end position="406"/>
    </location>
</feature>
<feature type="compositionally biased region" description="Basic and acidic residues" evidence="13">
    <location>
        <begin position="378"/>
        <end position="406"/>
    </location>
</feature>
<keyword evidence="3 12" id="KW-0813">Transport</keyword>
<feature type="transmembrane region" description="Helical" evidence="14">
    <location>
        <begin position="121"/>
        <end position="142"/>
    </location>
</feature>
<dbReference type="PANTHER" id="PTHR11003">
    <property type="entry name" value="POTASSIUM CHANNEL, SUBFAMILY K"/>
    <property type="match status" value="1"/>
</dbReference>
<evidence type="ECO:0000259" key="15">
    <source>
        <dbReference type="Pfam" id="PF07885"/>
    </source>
</evidence>
<feature type="transmembrane region" description="Helical" evidence="14">
    <location>
        <begin position="203"/>
        <end position="226"/>
    </location>
</feature>
<sequence>MTRERPHNNGNAMEEESDLSASPSTIYWFKSLIILIILIGYLFAGAAVFNALEKPSSRRAAKRFENFLLKLANENDCVDDDTVNDLMDIVTRSISEGSYDKSHPYAATLDLKNDSYLEDQWSLYNSFTFSFTVVTTIGYGNLAPRTMLGEIFCVLYAVFGIPVMAALLFTVGEILQFLSSRLFQVIKKFFSCLIPSNPRVQKLFLIVKSLVVAYVMIGSLPSAIMYSQGLSFIAGHYFSVISLSTIGLGDLVPEEDRGMHAPLKMFIGCLLYMYVIICLGMISMVLNTLIRKQASVASNISSTVEHSTFWMRLQHQFQRNDEIDEHGGEEINEHGGEEINEHSGEEINEHSGSMGRRSVSDLWSRIRRSVDYNEDTSEALRRISRRFEGGRMQPDREENKDNKTIP</sequence>
<dbReference type="InParanoid" id="A0A7M7GGY1"/>
<feature type="transmembrane region" description="Helical" evidence="14">
    <location>
        <begin position="27"/>
        <end position="52"/>
    </location>
</feature>
<dbReference type="Proteomes" id="UP000007110">
    <property type="component" value="Unassembled WGS sequence"/>
</dbReference>
<feature type="domain" description="Potassium channel" evidence="15">
    <location>
        <begin position="216"/>
        <end position="278"/>
    </location>
</feature>
<keyword evidence="9 12" id="KW-0406">Ion transport</keyword>
<keyword evidence="7" id="KW-0630">Potassium</keyword>
<comment type="subcellular location">
    <subcellularLocation>
        <location evidence="1">Membrane</location>
        <topology evidence="1">Multi-pass membrane protein</topology>
    </subcellularLocation>
</comment>
<dbReference type="SUPFAM" id="SSF81324">
    <property type="entry name" value="Voltage-gated potassium channels"/>
    <property type="match status" value="2"/>
</dbReference>
<feature type="transmembrane region" description="Helical" evidence="14">
    <location>
        <begin position="232"/>
        <end position="253"/>
    </location>
</feature>
<dbReference type="AlphaFoldDB" id="A0A7M7GGY1"/>
<dbReference type="Pfam" id="PF07885">
    <property type="entry name" value="Ion_trans_2"/>
    <property type="match status" value="2"/>
</dbReference>
<dbReference type="OrthoDB" id="297496at2759"/>
<evidence type="ECO:0000256" key="10">
    <source>
        <dbReference type="ARBA" id="ARBA00023136"/>
    </source>
</evidence>
<dbReference type="PRINTS" id="PR01095">
    <property type="entry name" value="TASKCHANNEL"/>
</dbReference>
<keyword evidence="17" id="KW-1185">Reference proteome</keyword>
<evidence type="ECO:0000256" key="14">
    <source>
        <dbReference type="SAM" id="Phobius"/>
    </source>
</evidence>
<feature type="transmembrane region" description="Helical" evidence="14">
    <location>
        <begin position="265"/>
        <end position="286"/>
    </location>
</feature>
<dbReference type="PRINTS" id="PR01333">
    <property type="entry name" value="2POREKCHANEL"/>
</dbReference>
<organism evidence="16 17">
    <name type="scientific">Strongylocentrotus purpuratus</name>
    <name type="common">Purple sea urchin</name>
    <dbReference type="NCBI Taxonomy" id="7668"/>
    <lineage>
        <taxon>Eukaryota</taxon>
        <taxon>Metazoa</taxon>
        <taxon>Echinodermata</taxon>
        <taxon>Eleutherozoa</taxon>
        <taxon>Echinozoa</taxon>
        <taxon>Echinoidea</taxon>
        <taxon>Euechinoidea</taxon>
        <taxon>Echinacea</taxon>
        <taxon>Camarodonta</taxon>
        <taxon>Echinidea</taxon>
        <taxon>Strongylocentrotidae</taxon>
        <taxon>Strongylocentrotus</taxon>
    </lineage>
</organism>
<keyword evidence="5 12" id="KW-0812">Transmembrane</keyword>
<dbReference type="GO" id="GO:0022841">
    <property type="term" value="F:potassium ion leak channel activity"/>
    <property type="evidence" value="ECO:0000318"/>
    <property type="project" value="GO_Central"/>
</dbReference>
<dbReference type="GeneID" id="100891584"/>
<reference evidence="17" key="1">
    <citation type="submission" date="2015-02" db="EMBL/GenBank/DDBJ databases">
        <title>Genome sequencing for Strongylocentrotus purpuratus.</title>
        <authorList>
            <person name="Murali S."/>
            <person name="Liu Y."/>
            <person name="Vee V."/>
            <person name="English A."/>
            <person name="Wang M."/>
            <person name="Skinner E."/>
            <person name="Han Y."/>
            <person name="Muzny D.M."/>
            <person name="Worley K.C."/>
            <person name="Gibbs R.A."/>
        </authorList>
    </citation>
    <scope>NUCLEOTIDE SEQUENCE</scope>
</reference>
<keyword evidence="4" id="KW-0633">Potassium transport</keyword>